<dbReference type="InterPro" id="IPR036388">
    <property type="entry name" value="WH-like_DNA-bd_sf"/>
</dbReference>
<dbReference type="GO" id="GO:0032259">
    <property type="term" value="P:methylation"/>
    <property type="evidence" value="ECO:0007669"/>
    <property type="project" value="UniProtKB-KW"/>
</dbReference>
<dbReference type="SUPFAM" id="SSF53335">
    <property type="entry name" value="S-adenosyl-L-methionine-dependent methyltransferases"/>
    <property type="match status" value="1"/>
</dbReference>
<keyword evidence="2 6" id="KW-0808">Transferase</keyword>
<keyword evidence="1 6" id="KW-0489">Methyltransferase</keyword>
<dbReference type="InterPro" id="IPR029063">
    <property type="entry name" value="SAM-dependent_MTases_sf"/>
</dbReference>
<organism evidence="6">
    <name type="scientific">Moorella thermoacetica Y72</name>
    <dbReference type="NCBI Taxonomy" id="1325331"/>
    <lineage>
        <taxon>Bacteria</taxon>
        <taxon>Bacillati</taxon>
        <taxon>Bacillota</taxon>
        <taxon>Clostridia</taxon>
        <taxon>Neomoorellales</taxon>
        <taxon>Neomoorellaceae</taxon>
        <taxon>Neomoorella</taxon>
    </lineage>
</organism>
<dbReference type="CDD" id="cd02440">
    <property type="entry name" value="AdoMet_MTases"/>
    <property type="match status" value="1"/>
</dbReference>
<proteinExistence type="predicted"/>
<dbReference type="Gene3D" id="3.40.50.150">
    <property type="entry name" value="Vaccinia Virus protein VP39"/>
    <property type="match status" value="1"/>
</dbReference>
<evidence type="ECO:0000256" key="1">
    <source>
        <dbReference type="ARBA" id="ARBA00022603"/>
    </source>
</evidence>
<dbReference type="EMBL" id="DF238840">
    <property type="protein sequence ID" value="GAF24850.1"/>
    <property type="molecule type" value="Genomic_DNA"/>
</dbReference>
<dbReference type="PANTHER" id="PTHR43712">
    <property type="entry name" value="PUTATIVE (AFU_ORTHOLOGUE AFUA_4G14580)-RELATED"/>
    <property type="match status" value="1"/>
</dbReference>
<dbReference type="InterPro" id="IPR019271">
    <property type="entry name" value="DUF2284_metal-binding"/>
</dbReference>
<evidence type="ECO:0000313" key="6">
    <source>
        <dbReference type="EMBL" id="GAF24850.1"/>
    </source>
</evidence>
<dbReference type="RefSeq" id="WP_025773023.1">
    <property type="nucleotide sequence ID" value="NZ_DF238840.1"/>
</dbReference>
<dbReference type="FunFam" id="1.10.10.10:FF:000358">
    <property type="entry name" value="Acetylserotonin O-methyltransferase"/>
    <property type="match status" value="1"/>
</dbReference>
<dbReference type="InterPro" id="IPR016461">
    <property type="entry name" value="COMT-like"/>
</dbReference>
<dbReference type="InterPro" id="IPR036390">
    <property type="entry name" value="WH_DNA-bd_sf"/>
</dbReference>
<dbReference type="GO" id="GO:0008171">
    <property type="term" value="F:O-methyltransferase activity"/>
    <property type="evidence" value="ECO:0007669"/>
    <property type="project" value="InterPro"/>
</dbReference>
<keyword evidence="3" id="KW-0949">S-adenosyl-L-methionine</keyword>
<reference evidence="6" key="1">
    <citation type="journal article" date="2014" name="Gene">
        <title>Genome-guided analysis of transformation efficiency and carbon dioxide assimilation by Moorella thermoacetica Y72.</title>
        <authorList>
            <person name="Tsukahara K."/>
            <person name="Kita A."/>
            <person name="Nakashimada Y."/>
            <person name="Hoshino T."/>
            <person name="Murakami K."/>
        </authorList>
    </citation>
    <scope>NUCLEOTIDE SEQUENCE [LARGE SCALE GENOMIC DNA]</scope>
    <source>
        <strain evidence="6">Y72</strain>
    </source>
</reference>
<evidence type="ECO:0000259" key="5">
    <source>
        <dbReference type="Pfam" id="PF08100"/>
    </source>
</evidence>
<dbReference type="PROSITE" id="PS51683">
    <property type="entry name" value="SAM_OMT_II"/>
    <property type="match status" value="1"/>
</dbReference>
<dbReference type="InterPro" id="IPR001077">
    <property type="entry name" value="COMT_C"/>
</dbReference>
<dbReference type="AlphaFoldDB" id="A0A0S6U762"/>
<protein>
    <submittedName>
        <fullName evidence="6">SAM-dependent methyltransferases</fullName>
    </submittedName>
</protein>
<dbReference type="GO" id="GO:0046983">
    <property type="term" value="F:protein dimerization activity"/>
    <property type="evidence" value="ECO:0007669"/>
    <property type="project" value="InterPro"/>
</dbReference>
<accession>A0A0S6U762</accession>
<name>A0A0S6U762_NEOTH</name>
<evidence type="ECO:0000256" key="3">
    <source>
        <dbReference type="ARBA" id="ARBA00022691"/>
    </source>
</evidence>
<feature type="domain" description="O-methyltransferase C-terminal" evidence="4">
    <location>
        <begin position="147"/>
        <end position="309"/>
    </location>
</feature>
<dbReference type="Pfam" id="PF10050">
    <property type="entry name" value="DUF2284"/>
    <property type="match status" value="1"/>
</dbReference>
<dbReference type="Proteomes" id="UP000063718">
    <property type="component" value="Unassembled WGS sequence"/>
</dbReference>
<dbReference type="InterPro" id="IPR012967">
    <property type="entry name" value="COMT_dimerisation"/>
</dbReference>
<dbReference type="SUPFAM" id="SSF46785">
    <property type="entry name" value="Winged helix' DNA-binding domain"/>
    <property type="match status" value="1"/>
</dbReference>
<sequence length="516" mass="56728">MKPGFLKYDPQAPCPQYLEDLATGYWFSEVLFTAVEAGLFTLLAGGGMSAAEIAEALGFSIHGTERFLGALCALGLIGRDGDVFFNTRLSETYLVRGREHYQGDSILWRKHLASSWRGLKECLEAGGRVSYPPPGESRECMGQRVGRYIRAMDNVARYKVQEILPIFEGVFDTGRVLDVGSGSGAVAAGFLEQYPGLAATLVDIPEVLELTKMLMEERGLGGRVTCHPANILEPGALPQGPFDLVILSNILHIYTEKEGALLLSRAAGCLGAAGFLLVHDFFPEHRPEKAALMDLNMLINTYNGKVLSSRWVRERLEARGLCSTELVPLRSDTALVIAARDAGALEKLKLAPEQRLAARIMSLGFRGVCPISAADIYVSDWVELRCRYGCENYGRPHCPPNSPPPEKTRAVLKDFSVALLLEGEPPARDFQLRVLAAEREAFKAGYYKATAFWAGPCALCPSCSAAEQCRHPRDARPSMEGSGIDVYETVRRAGRSLRTLQDRQDYVKYFALLLLE</sequence>
<evidence type="ECO:0000256" key="2">
    <source>
        <dbReference type="ARBA" id="ARBA00022679"/>
    </source>
</evidence>
<dbReference type="Pfam" id="PF00891">
    <property type="entry name" value="Methyltransf_2"/>
    <property type="match status" value="1"/>
</dbReference>
<dbReference type="Pfam" id="PF08100">
    <property type="entry name" value="Dimerisation"/>
    <property type="match status" value="1"/>
</dbReference>
<dbReference type="PANTHER" id="PTHR43712:SF2">
    <property type="entry name" value="O-METHYLTRANSFERASE CICE"/>
    <property type="match status" value="1"/>
</dbReference>
<feature type="domain" description="O-methyltransferase dimerisation" evidence="5">
    <location>
        <begin position="20"/>
        <end position="95"/>
    </location>
</feature>
<gene>
    <name evidence="6" type="ORF">MTY_0178</name>
</gene>
<evidence type="ECO:0000259" key="4">
    <source>
        <dbReference type="Pfam" id="PF00891"/>
    </source>
</evidence>
<dbReference type="Gene3D" id="1.10.10.10">
    <property type="entry name" value="Winged helix-like DNA-binding domain superfamily/Winged helix DNA-binding domain"/>
    <property type="match status" value="1"/>
</dbReference>